<protein>
    <submittedName>
        <fullName evidence="1">Uncharacterized protein</fullName>
    </submittedName>
</protein>
<dbReference type="AlphaFoldDB" id="W9HG60"/>
<dbReference type="Proteomes" id="UP000030753">
    <property type="component" value="Unassembled WGS sequence"/>
</dbReference>
<dbReference type="HOGENOM" id="CLU_1326415_0_0_1"/>
<dbReference type="EMBL" id="JH717852">
    <property type="protein sequence ID" value="EWY79945.1"/>
    <property type="molecule type" value="Genomic_DNA"/>
</dbReference>
<gene>
    <name evidence="1" type="ORF">FOYG_16887</name>
</gene>
<evidence type="ECO:0000313" key="2">
    <source>
        <dbReference type="Proteomes" id="UP000030753"/>
    </source>
</evidence>
<sequence length="207" mass="21701">MECLMPEFHTPGIIALAPDRKPQRHKGRDHFQSIYLPRPPLLPPASIRTIITQKPSSLGYVITQYLHEPTLQSTTGSITPQLPTMLFATIITPALLFASSSLAQMSMPGMSMSTTSMDTAMSMPGMSVSSTYMDPATSMPTAMSSGMTMTTTASSAKSSSVASATSTSSNSATVSTNATPDSAGPPKAMFAAIGLVTWVALGVTNVF</sequence>
<name>W9HG60_FUSOX</name>
<proteinExistence type="predicted"/>
<reference evidence="1 2" key="1">
    <citation type="submission" date="2011-06" db="EMBL/GenBank/DDBJ databases">
        <title>The Genome Sequence of Fusarium oxysporum FOSC 3-a.</title>
        <authorList>
            <consortium name="The Broad Institute Genome Sequencing Platform"/>
            <person name="Ma L.-J."/>
            <person name="Gale L.R."/>
            <person name="Schwartz D.C."/>
            <person name="Zhou S."/>
            <person name="Corby-Kistler H."/>
            <person name="Young S.K."/>
            <person name="Zeng Q."/>
            <person name="Gargeya S."/>
            <person name="Fitzgerald M."/>
            <person name="Haas B."/>
            <person name="Abouelleil A."/>
            <person name="Alvarado L."/>
            <person name="Arachchi H.M."/>
            <person name="Berlin A."/>
            <person name="Brown A."/>
            <person name="Chapman S.B."/>
            <person name="Chen Z."/>
            <person name="Dunbar C."/>
            <person name="Freedman E."/>
            <person name="Gearin G."/>
            <person name="Gellesch M."/>
            <person name="Goldberg J."/>
            <person name="Griggs A."/>
            <person name="Gujja S."/>
            <person name="Heiman D."/>
            <person name="Howarth C."/>
            <person name="Larson L."/>
            <person name="Lui A."/>
            <person name="MacDonald P.J.P."/>
            <person name="Mehta T."/>
            <person name="Montmayeur A."/>
            <person name="Murphy C."/>
            <person name="Neiman D."/>
            <person name="Pearson M."/>
            <person name="Priest M."/>
            <person name="Roberts A."/>
            <person name="Saif S."/>
            <person name="Shea T."/>
            <person name="Shenoy N."/>
            <person name="Sisk P."/>
            <person name="Stolte C."/>
            <person name="Sykes S."/>
            <person name="Wortman J."/>
            <person name="Nusbaum C."/>
            <person name="Birren B."/>
        </authorList>
    </citation>
    <scope>NUCLEOTIDE SEQUENCE [LARGE SCALE GENOMIC DNA]</scope>
    <source>
        <strain evidence="2">FOSC 3-a</strain>
    </source>
</reference>
<evidence type="ECO:0000313" key="1">
    <source>
        <dbReference type="EMBL" id="EWY79945.1"/>
    </source>
</evidence>
<organism evidence="1 2">
    <name type="scientific">Fusarium oxysporum NRRL 32931</name>
    <dbReference type="NCBI Taxonomy" id="660029"/>
    <lineage>
        <taxon>Eukaryota</taxon>
        <taxon>Fungi</taxon>
        <taxon>Dikarya</taxon>
        <taxon>Ascomycota</taxon>
        <taxon>Pezizomycotina</taxon>
        <taxon>Sordariomycetes</taxon>
        <taxon>Hypocreomycetidae</taxon>
        <taxon>Hypocreales</taxon>
        <taxon>Nectriaceae</taxon>
        <taxon>Fusarium</taxon>
        <taxon>Fusarium oxysporum species complex</taxon>
    </lineage>
</organism>
<accession>W9HG60</accession>